<evidence type="ECO:0000256" key="5">
    <source>
        <dbReference type="SAM" id="MobiDB-lite"/>
    </source>
</evidence>
<evidence type="ECO:0000256" key="1">
    <source>
        <dbReference type="ARBA" id="ARBA00008396"/>
    </source>
</evidence>
<evidence type="ECO:0000259" key="6">
    <source>
        <dbReference type="SMART" id="SM00363"/>
    </source>
</evidence>
<evidence type="ECO:0000256" key="3">
    <source>
        <dbReference type="ARBA" id="ARBA00023125"/>
    </source>
</evidence>
<dbReference type="SUPFAM" id="SSF55174">
    <property type="entry name" value="Alpha-L RNA-binding motif"/>
    <property type="match status" value="1"/>
</dbReference>
<proteinExistence type="inferred from homology"/>
<accession>A0ABT8RUR7</accession>
<organism evidence="7 8">
    <name type="scientific">Maribacter confluentis</name>
    <dbReference type="NCBI Taxonomy" id="1656093"/>
    <lineage>
        <taxon>Bacteria</taxon>
        <taxon>Pseudomonadati</taxon>
        <taxon>Bacteroidota</taxon>
        <taxon>Flavobacteriia</taxon>
        <taxon>Flavobacteriales</taxon>
        <taxon>Flavobacteriaceae</taxon>
        <taxon>Maribacter</taxon>
    </lineage>
</organism>
<dbReference type="Pfam" id="PF01479">
    <property type="entry name" value="S4"/>
    <property type="match status" value="1"/>
</dbReference>
<evidence type="ECO:0000313" key="7">
    <source>
        <dbReference type="EMBL" id="MDO1514157.1"/>
    </source>
</evidence>
<dbReference type="PIRSF" id="PIRSF016821">
    <property type="entry name" value="HSP15"/>
    <property type="match status" value="1"/>
</dbReference>
<dbReference type="RefSeq" id="WP_304436896.1">
    <property type="nucleotide sequence ID" value="NZ_JAUKUC010000001.1"/>
</dbReference>
<keyword evidence="2 4" id="KW-0694">RNA-binding</keyword>
<reference evidence="7" key="2">
    <citation type="submission" date="2023-06" db="EMBL/GenBank/DDBJ databases">
        <authorList>
            <person name="Lucena T."/>
            <person name="Sun Q."/>
        </authorList>
    </citation>
    <scope>NUCLEOTIDE SEQUENCE</scope>
    <source>
        <strain evidence="7">CECT 8869</strain>
    </source>
</reference>
<keyword evidence="8" id="KW-1185">Reference proteome</keyword>
<evidence type="ECO:0000313" key="8">
    <source>
        <dbReference type="Proteomes" id="UP001168579"/>
    </source>
</evidence>
<comment type="caution">
    <text evidence="7">The sequence shown here is derived from an EMBL/GenBank/DDBJ whole genome shotgun (WGS) entry which is preliminary data.</text>
</comment>
<evidence type="ECO:0000256" key="2">
    <source>
        <dbReference type="ARBA" id="ARBA00022884"/>
    </source>
</evidence>
<dbReference type="PROSITE" id="PS50889">
    <property type="entry name" value="S4"/>
    <property type="match status" value="1"/>
</dbReference>
<sequence length="142" mass="16562">MRIDKFLWSTRYFKTRNIASTACKKGHVKINGQTVKPGREVYPMDDIIVRKNQIDFKLTVLDIPKSRVGAKLVDIYRKDTTPKEAFEHNELLQYSKDYYRKKGIGRPTKKDRREIDEFLDAPELGDTSERPGALNTPKDEEE</sequence>
<dbReference type="InterPro" id="IPR002942">
    <property type="entry name" value="S4_RNA-bd"/>
</dbReference>
<feature type="domain" description="RNA-binding S4" evidence="6">
    <location>
        <begin position="1"/>
        <end position="62"/>
    </location>
</feature>
<dbReference type="InterPro" id="IPR025708">
    <property type="entry name" value="HSP15"/>
</dbReference>
<reference evidence="7" key="1">
    <citation type="journal article" date="2014" name="Int. J. Syst. Evol. Microbiol.">
        <title>Complete genome of a new Firmicutes species belonging to the dominant human colonic microbiota ('Ruminococcus bicirculans') reveals two chromosomes and a selective capacity to utilize plant glucans.</title>
        <authorList>
            <consortium name="NISC Comparative Sequencing Program"/>
            <person name="Wegmann U."/>
            <person name="Louis P."/>
            <person name="Goesmann A."/>
            <person name="Henrissat B."/>
            <person name="Duncan S.H."/>
            <person name="Flint H.J."/>
        </authorList>
    </citation>
    <scope>NUCLEOTIDE SEQUENCE</scope>
    <source>
        <strain evidence="7">CECT 8869</strain>
    </source>
</reference>
<dbReference type="EMBL" id="JAUKUC010000001">
    <property type="protein sequence ID" value="MDO1514157.1"/>
    <property type="molecule type" value="Genomic_DNA"/>
</dbReference>
<dbReference type="Gene3D" id="3.10.290.10">
    <property type="entry name" value="RNA-binding S4 domain"/>
    <property type="match status" value="1"/>
</dbReference>
<gene>
    <name evidence="7" type="ORF">Q2T41_15975</name>
</gene>
<feature type="region of interest" description="Disordered" evidence="5">
    <location>
        <begin position="102"/>
        <end position="142"/>
    </location>
</feature>
<dbReference type="SMART" id="SM00363">
    <property type="entry name" value="S4"/>
    <property type="match status" value="1"/>
</dbReference>
<dbReference type="Proteomes" id="UP001168579">
    <property type="component" value="Unassembled WGS sequence"/>
</dbReference>
<comment type="similarity">
    <text evidence="1">Belongs to the HSP15 family.</text>
</comment>
<evidence type="ECO:0000256" key="4">
    <source>
        <dbReference type="PROSITE-ProRule" id="PRU00182"/>
    </source>
</evidence>
<protein>
    <submittedName>
        <fullName evidence="7">RNA-binding S4 domain-containing protein</fullName>
    </submittedName>
</protein>
<name>A0ABT8RUR7_9FLAO</name>
<dbReference type="InterPro" id="IPR036986">
    <property type="entry name" value="S4_RNA-bd_sf"/>
</dbReference>
<dbReference type="CDD" id="cd00165">
    <property type="entry name" value="S4"/>
    <property type="match status" value="1"/>
</dbReference>
<keyword evidence="3" id="KW-0238">DNA-binding</keyword>